<protein>
    <submittedName>
        <fullName evidence="1">Uncharacterized protein</fullName>
    </submittedName>
</protein>
<dbReference type="OrthoDB" id="346163at2"/>
<evidence type="ECO:0000313" key="2">
    <source>
        <dbReference type="Proteomes" id="UP000012112"/>
    </source>
</evidence>
<reference evidence="1 2" key="1">
    <citation type="submission" date="2013-01" db="EMBL/GenBank/DDBJ databases">
        <authorList>
            <person name="Harkins D.M."/>
            <person name="Durkin A.S."/>
            <person name="Brinkac L.M."/>
            <person name="Haft D.H."/>
            <person name="Selengut J.D."/>
            <person name="Sanka R."/>
            <person name="DePew J."/>
            <person name="Purushe J."/>
            <person name="Matthias M.A."/>
            <person name="Vinetz J.M."/>
            <person name="Sutton G.G."/>
            <person name="Nierman W.C."/>
            <person name="Fouts D.E."/>
        </authorList>
    </citation>
    <scope>NUCLEOTIDE SEQUENCE [LARGE SCALE GENOMIC DNA]</scope>
    <source>
        <strain evidence="1 2">HAI1536</strain>
    </source>
</reference>
<dbReference type="CDD" id="cd22987">
    <property type="entry name" value="AcrVA2-like"/>
    <property type="match status" value="1"/>
</dbReference>
<dbReference type="Proteomes" id="UP000012112">
    <property type="component" value="Unassembled WGS sequence"/>
</dbReference>
<accession>M6VLE7</accession>
<dbReference type="AlphaFoldDB" id="M6VLE7"/>
<dbReference type="RefSeq" id="WP_002178203.1">
    <property type="nucleotide sequence ID" value="NZ_AKWD02000033.1"/>
</dbReference>
<comment type="caution">
    <text evidence="1">The sequence shown here is derived from an EMBL/GenBank/DDBJ whole genome shotgun (WGS) entry which is preliminary data.</text>
</comment>
<name>M6VLE7_9LEPT</name>
<dbReference type="InterPro" id="IPR058915">
    <property type="entry name" value="AcrVA2-like"/>
</dbReference>
<proteinExistence type="predicted"/>
<dbReference type="Pfam" id="PF26125">
    <property type="entry name" value="AcrVA2-like"/>
    <property type="match status" value="1"/>
</dbReference>
<organism evidence="1 2">
    <name type="scientific">Leptospira noguchii</name>
    <dbReference type="NCBI Taxonomy" id="28182"/>
    <lineage>
        <taxon>Bacteria</taxon>
        <taxon>Pseudomonadati</taxon>
        <taxon>Spirochaetota</taxon>
        <taxon>Spirochaetia</taxon>
        <taxon>Leptospirales</taxon>
        <taxon>Leptospiraceae</taxon>
        <taxon>Leptospira</taxon>
    </lineage>
</organism>
<dbReference type="EMBL" id="AKWD02000033">
    <property type="protein sequence ID" value="EMO53904.1"/>
    <property type="molecule type" value="Genomic_DNA"/>
</dbReference>
<sequence>MRTSRRKSIKQKSRVDLICNKVLTDYPNWIDIAKNALAQKDKDIPDWPDFVFAPLTNYFPLLFKNGINPNDPHLSAKMLVVSQLAAIVPWSLSKGVYKITEELALELCESQSPDKIPTEILKKLPQWSIYIEIPENFIPGCNGFFCHLDTNQGRDELKMLLDFDDKPPYPLTLIMGDYTIDTALELFIKNIKTYYDSSKIDNALELIKIPQLDFLHKLLPLILYICADNSEISGPYSYNKYIQKTRYKKEFELKQADNVVVWDVGKELGIKIKKYKQSVGFKDMGPKEKSPHIRRAHWHHFWTGNSEERKLILRWLSPIPVNLDN</sequence>
<evidence type="ECO:0000313" key="1">
    <source>
        <dbReference type="EMBL" id="EMO53904.1"/>
    </source>
</evidence>
<gene>
    <name evidence="1" type="ORF">LEP1GSC172_3276</name>
</gene>